<sequence>MELGTKEQKTWTSSQTKLLLSLYTEMSVKVGKVGHLKTKKKMWKAISAAMAEKGHSFTEIQVENKYKSLDRQYKATIRNNKLTGRSRATFEFTKELDEINLEKKTLFPEYLLGRRGSGSSTDDLKRKAGLVTVAETVSRLSPIATCSSHSDIQEVTSPISPGTETTRLPPAQKRRSTVEEIQRMNEQKDRELSIRQQEIELEGKMLQAYKERTSVIKKKMELAERYIVIEETKLGINKK</sequence>
<reference evidence="3" key="1">
    <citation type="submission" date="2025-08" db="UniProtKB">
        <authorList>
            <consortium name="RefSeq"/>
        </authorList>
    </citation>
    <scope>IDENTIFICATION</scope>
    <source>
        <tissue evidence="3">Whole insect</tissue>
    </source>
</reference>
<dbReference type="PANTHER" id="PTHR47595">
    <property type="entry name" value="HEAT SHOCK 70 KDA PROTEIN 14"/>
    <property type="match status" value="1"/>
</dbReference>
<accession>A0A6P7GSH4</accession>
<evidence type="ECO:0000313" key="3">
    <source>
        <dbReference type="RefSeq" id="XP_028152771.1"/>
    </source>
</evidence>
<proteinExistence type="predicted"/>
<feature type="compositionally biased region" description="Polar residues" evidence="1">
    <location>
        <begin position="151"/>
        <end position="166"/>
    </location>
</feature>
<feature type="domain" description="Myb/SANT-like DNA-binding" evidence="2">
    <location>
        <begin position="9"/>
        <end position="99"/>
    </location>
</feature>
<evidence type="ECO:0000259" key="2">
    <source>
        <dbReference type="Pfam" id="PF13837"/>
    </source>
</evidence>
<feature type="region of interest" description="Disordered" evidence="1">
    <location>
        <begin position="151"/>
        <end position="176"/>
    </location>
</feature>
<dbReference type="AlphaFoldDB" id="A0A6P7GSH4"/>
<organism evidence="3">
    <name type="scientific">Diabrotica virgifera virgifera</name>
    <name type="common">western corn rootworm</name>
    <dbReference type="NCBI Taxonomy" id="50390"/>
    <lineage>
        <taxon>Eukaryota</taxon>
        <taxon>Metazoa</taxon>
        <taxon>Ecdysozoa</taxon>
        <taxon>Arthropoda</taxon>
        <taxon>Hexapoda</taxon>
        <taxon>Insecta</taxon>
        <taxon>Pterygota</taxon>
        <taxon>Neoptera</taxon>
        <taxon>Endopterygota</taxon>
        <taxon>Coleoptera</taxon>
        <taxon>Polyphaga</taxon>
        <taxon>Cucujiformia</taxon>
        <taxon>Chrysomeloidea</taxon>
        <taxon>Chrysomelidae</taxon>
        <taxon>Galerucinae</taxon>
        <taxon>Diabroticina</taxon>
        <taxon>Diabroticites</taxon>
        <taxon>Diabrotica</taxon>
    </lineage>
</organism>
<protein>
    <submittedName>
        <fullName evidence="3">Uncharacterized protein LOC114346190</fullName>
    </submittedName>
</protein>
<name>A0A6P7GSH4_DIAVI</name>
<gene>
    <name evidence="3" type="primary">LOC114346190</name>
</gene>
<dbReference type="InParanoid" id="A0A6P7GSH4"/>
<dbReference type="Pfam" id="PF13837">
    <property type="entry name" value="Myb_DNA-bind_4"/>
    <property type="match status" value="1"/>
</dbReference>
<evidence type="ECO:0000256" key="1">
    <source>
        <dbReference type="SAM" id="MobiDB-lite"/>
    </source>
</evidence>
<dbReference type="RefSeq" id="XP_028152771.1">
    <property type="nucleotide sequence ID" value="XM_028296970.1"/>
</dbReference>
<dbReference type="InterPro" id="IPR044822">
    <property type="entry name" value="Myb_DNA-bind_4"/>
</dbReference>
<dbReference type="PANTHER" id="PTHR47595:SF1">
    <property type="entry name" value="MYB_SANT-LIKE DNA-BINDING DOMAIN-CONTAINING PROTEIN"/>
    <property type="match status" value="1"/>
</dbReference>
<dbReference type="Gene3D" id="1.10.10.60">
    <property type="entry name" value="Homeodomain-like"/>
    <property type="match status" value="1"/>
</dbReference>